<dbReference type="RefSeq" id="XP_030633800.1">
    <property type="nucleotide sequence ID" value="XM_030777940.1"/>
</dbReference>
<dbReference type="PANTHER" id="PTHR26450">
    <property type="entry name" value="OLFACTORY RECEPTOR 56B1-RELATED"/>
    <property type="match status" value="1"/>
</dbReference>
<dbReference type="PROSITE" id="PS50262">
    <property type="entry name" value="G_PROTEIN_RECEP_F1_2"/>
    <property type="match status" value="1"/>
</dbReference>
<keyword evidence="3" id="KW-0716">Sensory transduction</keyword>
<evidence type="ECO:0000256" key="5">
    <source>
        <dbReference type="ARBA" id="ARBA00022725"/>
    </source>
</evidence>
<dbReference type="GO" id="GO:0004930">
    <property type="term" value="F:G protein-coupled receptor activity"/>
    <property type="evidence" value="ECO:0007669"/>
    <property type="project" value="UniProtKB-KW"/>
</dbReference>
<reference evidence="14" key="1">
    <citation type="submission" date="2025-08" db="UniProtKB">
        <authorList>
            <consortium name="RefSeq"/>
        </authorList>
    </citation>
    <scope>IDENTIFICATION</scope>
</reference>
<evidence type="ECO:0000259" key="12">
    <source>
        <dbReference type="PROSITE" id="PS50262"/>
    </source>
</evidence>
<dbReference type="InterPro" id="IPR017452">
    <property type="entry name" value="GPCR_Rhodpsn_7TM"/>
</dbReference>
<name>A0A6J2VLD5_CHACN</name>
<keyword evidence="8 11" id="KW-0472">Membrane</keyword>
<keyword evidence="7" id="KW-0297">G-protein coupled receptor</keyword>
<keyword evidence="6 11" id="KW-1133">Transmembrane helix</keyword>
<evidence type="ECO:0000256" key="1">
    <source>
        <dbReference type="ARBA" id="ARBA00004651"/>
    </source>
</evidence>
<dbReference type="PRINTS" id="PR00245">
    <property type="entry name" value="OLFACTORYR"/>
</dbReference>
<dbReference type="InParanoid" id="A0A6J2VLD5"/>
<feature type="transmembrane region" description="Helical" evidence="11">
    <location>
        <begin position="202"/>
        <end position="228"/>
    </location>
</feature>
<dbReference type="SUPFAM" id="SSF81321">
    <property type="entry name" value="Family A G protein-coupled receptor-like"/>
    <property type="match status" value="1"/>
</dbReference>
<accession>A0A6J2VLD5</accession>
<organism evidence="13 14">
    <name type="scientific">Chanos chanos</name>
    <name type="common">Milkfish</name>
    <name type="synonym">Mugil chanos</name>
    <dbReference type="NCBI Taxonomy" id="29144"/>
    <lineage>
        <taxon>Eukaryota</taxon>
        <taxon>Metazoa</taxon>
        <taxon>Chordata</taxon>
        <taxon>Craniata</taxon>
        <taxon>Vertebrata</taxon>
        <taxon>Euteleostomi</taxon>
        <taxon>Actinopterygii</taxon>
        <taxon>Neopterygii</taxon>
        <taxon>Teleostei</taxon>
        <taxon>Ostariophysi</taxon>
        <taxon>Gonorynchiformes</taxon>
        <taxon>Chanidae</taxon>
        <taxon>Chanos</taxon>
    </lineage>
</organism>
<keyword evidence="4 11" id="KW-0812">Transmembrane</keyword>
<dbReference type="InterPro" id="IPR000725">
    <property type="entry name" value="Olfact_rcpt"/>
</dbReference>
<dbReference type="SMART" id="SM01381">
    <property type="entry name" value="7TM_GPCR_Srsx"/>
    <property type="match status" value="1"/>
</dbReference>
<feature type="transmembrane region" description="Helical" evidence="11">
    <location>
        <begin position="274"/>
        <end position="294"/>
    </location>
</feature>
<dbReference type="PANTHER" id="PTHR26450:SF391">
    <property type="entry name" value="ODORANT RECEPTOR-RELATED"/>
    <property type="match status" value="1"/>
</dbReference>
<dbReference type="Proteomes" id="UP000504632">
    <property type="component" value="Chromosome 6"/>
</dbReference>
<dbReference type="InterPro" id="IPR000276">
    <property type="entry name" value="GPCR_Rhodpsn"/>
</dbReference>
<keyword evidence="13" id="KW-1185">Reference proteome</keyword>
<dbReference type="GO" id="GO:0004984">
    <property type="term" value="F:olfactory receptor activity"/>
    <property type="evidence" value="ECO:0007669"/>
    <property type="project" value="InterPro"/>
</dbReference>
<dbReference type="Pfam" id="PF13853">
    <property type="entry name" value="7tm_4"/>
    <property type="match status" value="1"/>
</dbReference>
<dbReference type="GO" id="GO:0005886">
    <property type="term" value="C:plasma membrane"/>
    <property type="evidence" value="ECO:0007669"/>
    <property type="project" value="UniProtKB-SubCell"/>
</dbReference>
<dbReference type="PRINTS" id="PR00237">
    <property type="entry name" value="GPCRRHODOPSN"/>
</dbReference>
<evidence type="ECO:0000256" key="8">
    <source>
        <dbReference type="ARBA" id="ARBA00023136"/>
    </source>
</evidence>
<evidence type="ECO:0000256" key="2">
    <source>
        <dbReference type="ARBA" id="ARBA00022475"/>
    </source>
</evidence>
<dbReference type="Gene3D" id="1.20.1070.10">
    <property type="entry name" value="Rhodopsin 7-helix transmembrane proteins"/>
    <property type="match status" value="1"/>
</dbReference>
<dbReference type="GeneID" id="115814968"/>
<evidence type="ECO:0000256" key="6">
    <source>
        <dbReference type="ARBA" id="ARBA00022989"/>
    </source>
</evidence>
<proteinExistence type="predicted"/>
<keyword evidence="10" id="KW-0807">Transducer</keyword>
<evidence type="ECO:0000313" key="14">
    <source>
        <dbReference type="RefSeq" id="XP_030633800.1"/>
    </source>
</evidence>
<feature type="transmembrane region" description="Helical" evidence="11">
    <location>
        <begin position="240"/>
        <end position="262"/>
    </location>
</feature>
<feature type="transmembrane region" description="Helical" evidence="11">
    <location>
        <begin position="64"/>
        <end position="84"/>
    </location>
</feature>
<feature type="transmembrane region" description="Helical" evidence="11">
    <location>
        <begin position="29"/>
        <end position="52"/>
    </location>
</feature>
<dbReference type="InterPro" id="IPR050402">
    <property type="entry name" value="OR51/52/56-like"/>
</dbReference>
<feature type="transmembrane region" description="Helical" evidence="11">
    <location>
        <begin position="143"/>
        <end position="166"/>
    </location>
</feature>
<keyword evidence="2" id="KW-1003">Cell membrane</keyword>
<dbReference type="AlphaFoldDB" id="A0A6J2VLD5"/>
<dbReference type="FunFam" id="1.20.1070.10:FF:000013">
    <property type="entry name" value="Olfactory receptor"/>
    <property type="match status" value="1"/>
</dbReference>
<evidence type="ECO:0000256" key="4">
    <source>
        <dbReference type="ARBA" id="ARBA00022692"/>
    </source>
</evidence>
<evidence type="ECO:0000256" key="9">
    <source>
        <dbReference type="ARBA" id="ARBA00023170"/>
    </source>
</evidence>
<feature type="domain" description="G-protein coupled receptors family 1 profile" evidence="12">
    <location>
        <begin position="43"/>
        <end position="292"/>
    </location>
</feature>
<feature type="transmembrane region" description="Helical" evidence="11">
    <location>
        <begin position="104"/>
        <end position="122"/>
    </location>
</feature>
<evidence type="ECO:0000256" key="7">
    <source>
        <dbReference type="ARBA" id="ARBA00023040"/>
    </source>
</evidence>
<evidence type="ECO:0000256" key="3">
    <source>
        <dbReference type="ARBA" id="ARBA00022606"/>
    </source>
</evidence>
<comment type="subcellular location">
    <subcellularLocation>
        <location evidence="1">Cell membrane</location>
        <topology evidence="1">Multi-pass membrane protein</topology>
    </subcellularLocation>
</comment>
<evidence type="ECO:0000256" key="11">
    <source>
        <dbReference type="SAM" id="Phobius"/>
    </source>
</evidence>
<keyword evidence="5" id="KW-0552">Olfaction</keyword>
<sequence length="317" mass="36445">MFDSVIENASHTEFILNGFHSFGEWKSLLFIPFSLIFLLSFFANSLVIHIIISRRSLHSPMCILIGLLAVHDLFVPIVFVPRMLLSFLFDWNVISLQECLTQMFFVHFFGTFHSTILLWMALDRYYAICTPLHYNEHMAYPNILKFVLVPTVRNSVLILVMVTLASSLSFCHNNVMDHCFCEHMALVQLACGDISINNLFGLMAVLLIPTADFVFTTASYIVIFATVFKYGQNHLKAINTCITHIIVITCSLMFFLIASLSYRIKNNFTPSSRVFFSAMYLLIPSCFNPIIYAVRTKEIRQQLVQFLTLVKIKPLRY</sequence>
<evidence type="ECO:0000313" key="13">
    <source>
        <dbReference type="Proteomes" id="UP000504632"/>
    </source>
</evidence>
<protein>
    <submittedName>
        <fullName evidence="14">Olfactory receptor 51G1-like</fullName>
    </submittedName>
</protein>
<dbReference type="OrthoDB" id="5969463at2759"/>
<evidence type="ECO:0000256" key="10">
    <source>
        <dbReference type="ARBA" id="ARBA00023224"/>
    </source>
</evidence>
<gene>
    <name evidence="14" type="primary">LOC115814968</name>
</gene>
<keyword evidence="9" id="KW-0675">Receptor</keyword>